<dbReference type="InterPro" id="IPR054505">
    <property type="entry name" value="Myb_DNA-bind_8"/>
</dbReference>
<evidence type="ECO:0000313" key="4">
    <source>
        <dbReference type="Proteomes" id="UP000799640"/>
    </source>
</evidence>
<dbReference type="EMBL" id="ML996688">
    <property type="protein sequence ID" value="KAF2404627.1"/>
    <property type="molecule type" value="Genomic_DNA"/>
</dbReference>
<proteinExistence type="predicted"/>
<reference evidence="3" key="1">
    <citation type="journal article" date="2020" name="Stud. Mycol.">
        <title>101 Dothideomycetes genomes: a test case for predicting lifestyles and emergence of pathogens.</title>
        <authorList>
            <person name="Haridas S."/>
            <person name="Albert R."/>
            <person name="Binder M."/>
            <person name="Bloem J."/>
            <person name="Labutti K."/>
            <person name="Salamov A."/>
            <person name="Andreopoulos B."/>
            <person name="Baker S."/>
            <person name="Barry K."/>
            <person name="Bills G."/>
            <person name="Bluhm B."/>
            <person name="Cannon C."/>
            <person name="Castanera R."/>
            <person name="Culley D."/>
            <person name="Daum C."/>
            <person name="Ezra D."/>
            <person name="Gonzalez J."/>
            <person name="Henrissat B."/>
            <person name="Kuo A."/>
            <person name="Liang C."/>
            <person name="Lipzen A."/>
            <person name="Lutzoni F."/>
            <person name="Magnuson J."/>
            <person name="Mondo S."/>
            <person name="Nolan M."/>
            <person name="Ohm R."/>
            <person name="Pangilinan J."/>
            <person name="Park H.-J."/>
            <person name="Ramirez L."/>
            <person name="Alfaro M."/>
            <person name="Sun H."/>
            <person name="Tritt A."/>
            <person name="Yoshinaga Y."/>
            <person name="Zwiers L.-H."/>
            <person name="Turgeon B."/>
            <person name="Goodwin S."/>
            <person name="Spatafora J."/>
            <person name="Crous P."/>
            <person name="Grigoriev I."/>
        </authorList>
    </citation>
    <scope>NUCLEOTIDE SEQUENCE</scope>
    <source>
        <strain evidence="3">CBS 262.69</strain>
    </source>
</reference>
<evidence type="ECO:0000256" key="1">
    <source>
        <dbReference type="SAM" id="MobiDB-lite"/>
    </source>
</evidence>
<evidence type="ECO:0000259" key="2">
    <source>
        <dbReference type="Pfam" id="PF22980"/>
    </source>
</evidence>
<feature type="region of interest" description="Disordered" evidence="1">
    <location>
        <begin position="55"/>
        <end position="109"/>
    </location>
</feature>
<accession>A0A6G1I9B1</accession>
<dbReference type="Proteomes" id="UP000799640">
    <property type="component" value="Unassembled WGS sequence"/>
</dbReference>
<feature type="domain" description="Myb-like DNA-binding" evidence="2">
    <location>
        <begin position="4"/>
        <end position="52"/>
    </location>
</feature>
<dbReference type="OrthoDB" id="3944408at2759"/>
<evidence type="ECO:0000313" key="3">
    <source>
        <dbReference type="EMBL" id="KAF2404627.1"/>
    </source>
</evidence>
<organism evidence="3 4">
    <name type="scientific">Trichodelitschia bisporula</name>
    <dbReference type="NCBI Taxonomy" id="703511"/>
    <lineage>
        <taxon>Eukaryota</taxon>
        <taxon>Fungi</taxon>
        <taxon>Dikarya</taxon>
        <taxon>Ascomycota</taxon>
        <taxon>Pezizomycotina</taxon>
        <taxon>Dothideomycetes</taxon>
        <taxon>Dothideomycetes incertae sedis</taxon>
        <taxon>Phaeotrichales</taxon>
        <taxon>Phaeotrichaceae</taxon>
        <taxon>Trichodelitschia</taxon>
    </lineage>
</organism>
<dbReference type="AlphaFoldDB" id="A0A6G1I9B1"/>
<keyword evidence="4" id="KW-1185">Reference proteome</keyword>
<name>A0A6G1I9B1_9PEZI</name>
<gene>
    <name evidence="3" type="ORF">EJ06DRAFT_519001</name>
</gene>
<dbReference type="Pfam" id="PF22980">
    <property type="entry name" value="Myb_DNA-bind_8"/>
    <property type="match status" value="1"/>
</dbReference>
<protein>
    <recommendedName>
        <fullName evidence="2">Myb-like DNA-binding domain-containing protein</fullName>
    </recommendedName>
</protein>
<sequence>MPTDKQNVEFLYAIIKQLEVKHIDWSIVASSNSISNGHAARMRFHRLRKVMDDLPTRQRSTPADGKGKKGMKGKKVLDDTSEDEPIRRTRIKRRLSEADADAEFPTGRRVKREKLDVKGEVKDEDVEEDDKSAVKTEIGAEPATDQASTIKVEAVWSDPVRMRQVVPQ</sequence>